<proteinExistence type="predicted"/>
<gene>
    <name evidence="2" type="primary">SUVC04G2880</name>
    <name evidence="2" type="ORF">SUVC_04G2880</name>
</gene>
<feature type="compositionally biased region" description="Polar residues" evidence="1">
    <location>
        <begin position="26"/>
        <end position="37"/>
    </location>
</feature>
<reference evidence="2" key="1">
    <citation type="submission" date="2022-10" db="EMBL/GenBank/DDBJ databases">
        <authorList>
            <person name="Byrne P K."/>
        </authorList>
    </citation>
    <scope>NUCLEOTIDE SEQUENCE</scope>
    <source>
        <strain evidence="2">CBS7001</strain>
    </source>
</reference>
<dbReference type="AlphaFoldDB" id="A0AA35JE18"/>
<feature type="compositionally biased region" description="Low complexity" evidence="1">
    <location>
        <begin position="49"/>
        <end position="61"/>
    </location>
</feature>
<feature type="region of interest" description="Disordered" evidence="1">
    <location>
        <begin position="1"/>
        <end position="73"/>
    </location>
</feature>
<accession>A0AA35JE18</accession>
<evidence type="ECO:0000313" key="3">
    <source>
        <dbReference type="Proteomes" id="UP001162090"/>
    </source>
</evidence>
<dbReference type="EMBL" id="OX365915">
    <property type="protein sequence ID" value="CAI4058654.1"/>
    <property type="molecule type" value="Genomic_DNA"/>
</dbReference>
<protein>
    <submittedName>
        <fullName evidence="2">Uncharacterized protein</fullName>
    </submittedName>
</protein>
<evidence type="ECO:0000256" key="1">
    <source>
        <dbReference type="SAM" id="MobiDB-lite"/>
    </source>
</evidence>
<name>A0AA35JE18_SACUV</name>
<feature type="compositionally biased region" description="Low complexity" evidence="1">
    <location>
        <begin position="114"/>
        <end position="128"/>
    </location>
</feature>
<feature type="region of interest" description="Disordered" evidence="1">
    <location>
        <begin position="96"/>
        <end position="128"/>
    </location>
</feature>
<organism evidence="2 3">
    <name type="scientific">Saccharomyces uvarum</name>
    <name type="common">Yeast</name>
    <name type="synonym">Saccharomyces bayanus var. uvarum</name>
    <dbReference type="NCBI Taxonomy" id="230603"/>
    <lineage>
        <taxon>Eukaryota</taxon>
        <taxon>Fungi</taxon>
        <taxon>Dikarya</taxon>
        <taxon>Ascomycota</taxon>
        <taxon>Saccharomycotina</taxon>
        <taxon>Saccharomycetes</taxon>
        <taxon>Saccharomycetales</taxon>
        <taxon>Saccharomycetaceae</taxon>
        <taxon>Saccharomyces</taxon>
    </lineage>
</organism>
<sequence>MLRRSKNSSSNSHADAKKRQSMFLGSKSSMMSLSNEPDQGHSKTKQKTQEASSSSSSSSSTAHKKATSSRSKLKRSSLLLDETLLKDYHSAIKHMQVNATKEEKPLLTPSPTQSTRSESDTSLSSSKSSISSIFSQDKDYTIHDLLYEEIEEMDKTANSPKINDTIAIDESKALFVFCANESSLKLPYTETLYELNLDTPVTGPDRRTSLNFF</sequence>
<evidence type="ECO:0000313" key="2">
    <source>
        <dbReference type="EMBL" id="CAI4058654.1"/>
    </source>
</evidence>
<feature type="compositionally biased region" description="Basic residues" evidence="1">
    <location>
        <begin position="62"/>
        <end position="73"/>
    </location>
</feature>
<dbReference type="Proteomes" id="UP001162090">
    <property type="component" value="Chromosome 4"/>
</dbReference>